<comment type="subcellular location">
    <subcellularLocation>
        <location evidence="1">Nucleus</location>
    </subcellularLocation>
</comment>
<dbReference type="SUPFAM" id="SSF51197">
    <property type="entry name" value="Clavaminate synthase-like"/>
    <property type="match status" value="1"/>
</dbReference>
<organism evidence="6 7">
    <name type="scientific">Trifolium medium</name>
    <dbReference type="NCBI Taxonomy" id="97028"/>
    <lineage>
        <taxon>Eukaryota</taxon>
        <taxon>Viridiplantae</taxon>
        <taxon>Streptophyta</taxon>
        <taxon>Embryophyta</taxon>
        <taxon>Tracheophyta</taxon>
        <taxon>Spermatophyta</taxon>
        <taxon>Magnoliopsida</taxon>
        <taxon>eudicotyledons</taxon>
        <taxon>Gunneridae</taxon>
        <taxon>Pentapetalae</taxon>
        <taxon>rosids</taxon>
        <taxon>fabids</taxon>
        <taxon>Fabales</taxon>
        <taxon>Fabaceae</taxon>
        <taxon>Papilionoideae</taxon>
        <taxon>50 kb inversion clade</taxon>
        <taxon>NPAAA clade</taxon>
        <taxon>Hologalegina</taxon>
        <taxon>IRL clade</taxon>
        <taxon>Trifolieae</taxon>
        <taxon>Trifolium</taxon>
    </lineage>
</organism>
<keyword evidence="4" id="KW-0539">Nucleus</keyword>
<dbReference type="GO" id="GO:0006357">
    <property type="term" value="P:regulation of transcription by RNA polymerase II"/>
    <property type="evidence" value="ECO:0007669"/>
    <property type="project" value="TreeGrafter"/>
</dbReference>
<accession>A0A392MFZ2</accession>
<dbReference type="PANTHER" id="PTHR12549:SF37">
    <property type="entry name" value="LYSINE-SPECIFIC DEMETHYLASE JMJ26"/>
    <property type="match status" value="1"/>
</dbReference>
<keyword evidence="3" id="KW-0479">Metal-binding</keyword>
<dbReference type="GO" id="GO:0000785">
    <property type="term" value="C:chromatin"/>
    <property type="evidence" value="ECO:0007669"/>
    <property type="project" value="TreeGrafter"/>
</dbReference>
<dbReference type="SMART" id="SM00558">
    <property type="entry name" value="JmjC"/>
    <property type="match status" value="1"/>
</dbReference>
<comment type="caution">
    <text evidence="6">The sequence shown here is derived from an EMBL/GenBank/DDBJ whole genome shotgun (WGS) entry which is preliminary data.</text>
</comment>
<dbReference type="GO" id="GO:0000118">
    <property type="term" value="C:histone deacetylase complex"/>
    <property type="evidence" value="ECO:0007669"/>
    <property type="project" value="TreeGrafter"/>
</dbReference>
<evidence type="ECO:0000313" key="6">
    <source>
        <dbReference type="EMBL" id="MCH85668.1"/>
    </source>
</evidence>
<protein>
    <submittedName>
        <fullName evidence="6">Lysine-specific demethylase 3A-B</fullName>
    </submittedName>
</protein>
<dbReference type="FunFam" id="2.60.120.650:FF:000033">
    <property type="entry name" value="Transcription factor jumonji (JmjC) domain-containing protein"/>
    <property type="match status" value="1"/>
</dbReference>
<sequence>VNILTHTAEVSLTDEQHATISKLKEAHKAQDEREHCAPDWAAVCLNGRPCDDRERIENKEVLECKDTDNCPIVISGDIFQNDVSEGDTFPAICTENETMVTSSALWDIFRREDTEKLGAYLRKHSKEFRHTYCSPVEQVVHPIHDQCFYLTLEHKKKLKEEFGVEPWTFEQKLGEAVFIPAGCPHQVRNLKSCTKVAVDFVSPENVRECLRLTEEFRQLPKNHKVREDKLEIKKMIVYAVDQAVKDLKALLDCS</sequence>
<name>A0A392MFZ2_9FABA</name>
<evidence type="ECO:0000256" key="1">
    <source>
        <dbReference type="ARBA" id="ARBA00004123"/>
    </source>
</evidence>
<dbReference type="GO" id="GO:0032454">
    <property type="term" value="F:histone H3K9 demethylase activity"/>
    <property type="evidence" value="ECO:0007669"/>
    <property type="project" value="InterPro"/>
</dbReference>
<dbReference type="GO" id="GO:0032259">
    <property type="term" value="P:methylation"/>
    <property type="evidence" value="ECO:0007669"/>
    <property type="project" value="UniProtKB-KW"/>
</dbReference>
<gene>
    <name evidence="6" type="ORF">A2U01_0006517</name>
</gene>
<dbReference type="EMBL" id="LXQA010008922">
    <property type="protein sequence ID" value="MCH85668.1"/>
    <property type="molecule type" value="Genomic_DNA"/>
</dbReference>
<keyword evidence="6" id="KW-0489">Methyltransferase</keyword>
<keyword evidence="7" id="KW-1185">Reference proteome</keyword>
<dbReference type="InterPro" id="IPR003347">
    <property type="entry name" value="JmjC_dom"/>
</dbReference>
<evidence type="ECO:0000259" key="5">
    <source>
        <dbReference type="PROSITE" id="PS51184"/>
    </source>
</evidence>
<dbReference type="PROSITE" id="PS51184">
    <property type="entry name" value="JMJC"/>
    <property type="match status" value="1"/>
</dbReference>
<dbReference type="Gene3D" id="2.60.120.650">
    <property type="entry name" value="Cupin"/>
    <property type="match status" value="1"/>
</dbReference>
<dbReference type="GO" id="GO:0008168">
    <property type="term" value="F:methyltransferase activity"/>
    <property type="evidence" value="ECO:0007669"/>
    <property type="project" value="UniProtKB-KW"/>
</dbReference>
<dbReference type="GO" id="GO:0031490">
    <property type="term" value="F:chromatin DNA binding"/>
    <property type="evidence" value="ECO:0007669"/>
    <property type="project" value="TreeGrafter"/>
</dbReference>
<dbReference type="Proteomes" id="UP000265520">
    <property type="component" value="Unassembled WGS sequence"/>
</dbReference>
<dbReference type="GO" id="GO:0003712">
    <property type="term" value="F:transcription coregulator activity"/>
    <property type="evidence" value="ECO:0007669"/>
    <property type="project" value="TreeGrafter"/>
</dbReference>
<feature type="domain" description="JmjC" evidence="5">
    <location>
        <begin position="1"/>
        <end position="217"/>
    </location>
</feature>
<evidence type="ECO:0000256" key="3">
    <source>
        <dbReference type="ARBA" id="ARBA00022723"/>
    </source>
</evidence>
<reference evidence="6 7" key="1">
    <citation type="journal article" date="2018" name="Front. Plant Sci.">
        <title>Red Clover (Trifolium pratense) and Zigzag Clover (T. medium) - A Picture of Genomic Similarities and Differences.</title>
        <authorList>
            <person name="Dluhosova J."/>
            <person name="Istvanek J."/>
            <person name="Nedelnik J."/>
            <person name="Repkova J."/>
        </authorList>
    </citation>
    <scope>NUCLEOTIDE SEQUENCE [LARGE SCALE GENOMIC DNA]</scope>
    <source>
        <strain evidence="7">cv. 10/8</strain>
        <tissue evidence="6">Leaf</tissue>
    </source>
</reference>
<dbReference type="PANTHER" id="PTHR12549">
    <property type="entry name" value="JMJC DOMAIN-CONTAINING HISTONE DEMETHYLATION PROTEIN"/>
    <property type="match status" value="1"/>
</dbReference>
<feature type="non-terminal residue" evidence="6">
    <location>
        <position position="1"/>
    </location>
</feature>
<dbReference type="Pfam" id="PF02373">
    <property type="entry name" value="JmjC"/>
    <property type="match status" value="1"/>
</dbReference>
<evidence type="ECO:0000256" key="4">
    <source>
        <dbReference type="ARBA" id="ARBA00023242"/>
    </source>
</evidence>
<evidence type="ECO:0000313" key="7">
    <source>
        <dbReference type="Proteomes" id="UP000265520"/>
    </source>
</evidence>
<dbReference type="GO" id="GO:0046872">
    <property type="term" value="F:metal ion binding"/>
    <property type="evidence" value="ECO:0007669"/>
    <property type="project" value="UniProtKB-KW"/>
</dbReference>
<dbReference type="InterPro" id="IPR045109">
    <property type="entry name" value="LSDs-like"/>
</dbReference>
<keyword evidence="6" id="KW-0808">Transferase</keyword>
<comment type="similarity">
    <text evidence="2">Belongs to the JARID1 histone demethylase family.</text>
</comment>
<evidence type="ECO:0000256" key="2">
    <source>
        <dbReference type="ARBA" id="ARBA00006801"/>
    </source>
</evidence>
<proteinExistence type="inferred from homology"/>
<dbReference type="AlphaFoldDB" id="A0A392MFZ2"/>